<dbReference type="Proteomes" id="UP000198916">
    <property type="component" value="Unassembled WGS sequence"/>
</dbReference>
<dbReference type="STRING" id="332977.SAMN05421740_1212"/>
<name>A0A1H7UPJ9_9SPHI</name>
<dbReference type="EMBL" id="FNZR01000021">
    <property type="protein sequence ID" value="SEL98901.1"/>
    <property type="molecule type" value="Genomic_DNA"/>
</dbReference>
<reference evidence="2" key="1">
    <citation type="submission" date="2016-10" db="EMBL/GenBank/DDBJ databases">
        <authorList>
            <person name="Varghese N."/>
            <person name="Submissions S."/>
        </authorList>
    </citation>
    <scope>NUCLEOTIDE SEQUENCE [LARGE SCALE GENOMIC DNA]</scope>
    <source>
        <strain evidence="2">Jip14</strain>
    </source>
</reference>
<keyword evidence="2" id="KW-1185">Reference proteome</keyword>
<protein>
    <submittedName>
        <fullName evidence="1">Uncharacterized protein</fullName>
    </submittedName>
</protein>
<evidence type="ECO:0000313" key="1">
    <source>
        <dbReference type="EMBL" id="SEL98901.1"/>
    </source>
</evidence>
<sequence length="287" mass="33874">MVAILIIVTLITNGILSFAWAQEKKYISLDMLDSAYHTSRYTLNTDDLYGVDETVELYNTFLLDSQVLVVFSVLPDFESKQNWKQVDIETIRDQIVPERTFYDLMREKSYTEASSAKKSMGYTLLKVVDGKYFASTYCLFEFFVIRNYPDVFNTVYGMINTGQKYFTIAEMLDLYNRNNIDHGFPLDIIAGPKVMRDRELLQREYLSKSLDINGEKAYQFWTFTDWNVSDGWNVHRGIDRFIYIPNRGIVAGSYDFYFRFKNPRDYSEEEWRQDILKEKVMLAEELK</sequence>
<proteinExistence type="predicted"/>
<gene>
    <name evidence="1" type="ORF">SAMN05421740_1212</name>
</gene>
<accession>A0A1H7UPJ9</accession>
<organism evidence="1 2">
    <name type="scientific">Parapedobacter koreensis</name>
    <dbReference type="NCBI Taxonomy" id="332977"/>
    <lineage>
        <taxon>Bacteria</taxon>
        <taxon>Pseudomonadati</taxon>
        <taxon>Bacteroidota</taxon>
        <taxon>Sphingobacteriia</taxon>
        <taxon>Sphingobacteriales</taxon>
        <taxon>Sphingobacteriaceae</taxon>
        <taxon>Parapedobacter</taxon>
    </lineage>
</organism>
<evidence type="ECO:0000313" key="2">
    <source>
        <dbReference type="Proteomes" id="UP000198916"/>
    </source>
</evidence>
<dbReference type="AlphaFoldDB" id="A0A1H7UPJ9"/>